<feature type="region of interest" description="Disordered" evidence="1">
    <location>
        <begin position="83"/>
        <end position="164"/>
    </location>
</feature>
<sequence length="164" mass="15830">MAHNQGTAVPGTHYTAEELTGTTQAVRSYAASAPQAEKEKKYGQQEWGLFETNYQRNKGITTDDSLKEIEDFSKHGVVPGGGVLGGGGGRGASGGGGGGFGSAGGGGGGGGFGAGGAGGGGFGSAGGAGAQGSLPFGPGGDAGAAFFSQHQQKEAAKYKPGFRG</sequence>
<organism evidence="2 3">
    <name type="scientific">Acanthamoeba castellanii (strain ATCC 30010 / Neff)</name>
    <dbReference type="NCBI Taxonomy" id="1257118"/>
    <lineage>
        <taxon>Eukaryota</taxon>
        <taxon>Amoebozoa</taxon>
        <taxon>Discosea</taxon>
        <taxon>Longamoebia</taxon>
        <taxon>Centramoebida</taxon>
        <taxon>Acanthamoebidae</taxon>
        <taxon>Acanthamoeba</taxon>
    </lineage>
</organism>
<name>L8GQ20_ACACF</name>
<dbReference type="OMA" id="SHDRMIS"/>
<dbReference type="RefSeq" id="XP_004337020.1">
    <property type="nucleotide sequence ID" value="XM_004336972.1"/>
</dbReference>
<gene>
    <name evidence="2" type="ORF">ACA1_211930</name>
</gene>
<evidence type="ECO:0000313" key="3">
    <source>
        <dbReference type="Proteomes" id="UP000011083"/>
    </source>
</evidence>
<evidence type="ECO:0000313" key="2">
    <source>
        <dbReference type="EMBL" id="ELR15007.1"/>
    </source>
</evidence>
<dbReference type="EMBL" id="KB008036">
    <property type="protein sequence ID" value="ELR15007.1"/>
    <property type="molecule type" value="Genomic_DNA"/>
</dbReference>
<protein>
    <submittedName>
        <fullName evidence="2">Uncharacterized protein</fullName>
    </submittedName>
</protein>
<reference evidence="2 3" key="1">
    <citation type="journal article" date="2013" name="Genome Biol.">
        <title>Genome of Acanthamoeba castellanii highlights extensive lateral gene transfer and early evolution of tyrosine kinase signaling.</title>
        <authorList>
            <person name="Clarke M."/>
            <person name="Lohan A.J."/>
            <person name="Liu B."/>
            <person name="Lagkouvardos I."/>
            <person name="Roy S."/>
            <person name="Zafar N."/>
            <person name="Bertelli C."/>
            <person name="Schilde C."/>
            <person name="Kianianmomeni A."/>
            <person name="Burglin T.R."/>
            <person name="Frech C."/>
            <person name="Turcotte B."/>
            <person name="Kopec K.O."/>
            <person name="Synnott J.M."/>
            <person name="Choo C."/>
            <person name="Paponov I."/>
            <person name="Finkler A."/>
            <person name="Soon Heng Tan C."/>
            <person name="Hutchins A.P."/>
            <person name="Weinmeier T."/>
            <person name="Rattei T."/>
            <person name="Chu J.S."/>
            <person name="Gimenez G."/>
            <person name="Irimia M."/>
            <person name="Rigden D.J."/>
            <person name="Fitzpatrick D.A."/>
            <person name="Lorenzo-Morales J."/>
            <person name="Bateman A."/>
            <person name="Chiu C.H."/>
            <person name="Tang P."/>
            <person name="Hegemann P."/>
            <person name="Fromm H."/>
            <person name="Raoult D."/>
            <person name="Greub G."/>
            <person name="Miranda-Saavedra D."/>
            <person name="Chen N."/>
            <person name="Nash P."/>
            <person name="Ginger M.L."/>
            <person name="Horn M."/>
            <person name="Schaap P."/>
            <person name="Caler L."/>
            <person name="Loftus B."/>
        </authorList>
    </citation>
    <scope>NUCLEOTIDE SEQUENCE [LARGE SCALE GENOMIC DNA]</scope>
    <source>
        <strain evidence="2 3">Neff</strain>
    </source>
</reference>
<dbReference type="GeneID" id="14915966"/>
<evidence type="ECO:0000256" key="1">
    <source>
        <dbReference type="SAM" id="MobiDB-lite"/>
    </source>
</evidence>
<dbReference type="AlphaFoldDB" id="L8GQ20"/>
<keyword evidence="3" id="KW-1185">Reference proteome</keyword>
<dbReference type="KEGG" id="acan:ACA1_211930"/>
<proteinExistence type="predicted"/>
<dbReference type="OrthoDB" id="10615167at2759"/>
<dbReference type="VEuPathDB" id="AmoebaDB:ACA1_211930"/>
<dbReference type="Proteomes" id="UP000011083">
    <property type="component" value="Unassembled WGS sequence"/>
</dbReference>
<accession>L8GQ20</accession>
<feature type="compositionally biased region" description="Gly residues" evidence="1">
    <location>
        <begin position="83"/>
        <end position="130"/>
    </location>
</feature>
<feature type="region of interest" description="Disordered" evidence="1">
    <location>
        <begin position="1"/>
        <end position="20"/>
    </location>
</feature>